<evidence type="ECO:0000256" key="1">
    <source>
        <dbReference type="ARBA" id="ARBA00007698"/>
    </source>
</evidence>
<keyword evidence="5" id="KW-0934">Plastid</keyword>
<dbReference type="EMBL" id="AP014948">
    <property type="protein sequence ID" value="BAU62546.1"/>
    <property type="molecule type" value="Genomic_DNA"/>
</dbReference>
<dbReference type="RefSeq" id="YP_009240412.1">
    <property type="nucleotide sequence ID" value="NC_029742.1"/>
</dbReference>
<dbReference type="Pfam" id="PF00453">
    <property type="entry name" value="Ribosomal_L20"/>
    <property type="match status" value="1"/>
</dbReference>
<accession>A0A140JZL9</accession>
<protein>
    <submittedName>
        <fullName evidence="5">50S ribosomal protein L20</fullName>
    </submittedName>
</protein>
<gene>
    <name evidence="5" type="primary">rpl20</name>
</gene>
<name>A0A140JZL9_9EUKA</name>
<keyword evidence="2 4" id="KW-0689">Ribosomal protein</keyword>
<dbReference type="CDD" id="cd07026">
    <property type="entry name" value="Ribosomal_L20"/>
    <property type="match status" value="1"/>
</dbReference>
<keyword evidence="3 4" id="KW-0687">Ribonucleoprotein</keyword>
<sequence length="117" mass="14013">MTRVKRGKIISKLKRKKIKTSKGFRCSWSTLSRPMIQGYLRATNFSYKDRKKKYCFFRKLSIVRLNALLKSSSLPITYSQLMFILRIYKCKLNRKIVNQLGIRDNSTFLQLIKFCRY</sequence>
<dbReference type="SUPFAM" id="SSF74731">
    <property type="entry name" value="Ribosomal protein L20"/>
    <property type="match status" value="1"/>
</dbReference>
<evidence type="ECO:0000256" key="3">
    <source>
        <dbReference type="ARBA" id="ARBA00023274"/>
    </source>
</evidence>
<proteinExistence type="inferred from homology"/>
<dbReference type="GO" id="GO:0005840">
    <property type="term" value="C:ribosome"/>
    <property type="evidence" value="ECO:0007669"/>
    <property type="project" value="UniProtKB-KW"/>
</dbReference>
<dbReference type="GO" id="GO:0019843">
    <property type="term" value="F:rRNA binding"/>
    <property type="evidence" value="ECO:0007669"/>
    <property type="project" value="InterPro"/>
</dbReference>
<organism evidence="5">
    <name type="scientific">Partenskyella glossopodia</name>
    <dbReference type="NCBI Taxonomy" id="552666"/>
    <lineage>
        <taxon>Eukaryota</taxon>
        <taxon>Sar</taxon>
        <taxon>Rhizaria</taxon>
        <taxon>Cercozoa</taxon>
        <taxon>Chlorarachniophyceae</taxon>
        <taxon>Partenskyella</taxon>
    </lineage>
</organism>
<dbReference type="GO" id="GO:1990904">
    <property type="term" value="C:ribonucleoprotein complex"/>
    <property type="evidence" value="ECO:0007669"/>
    <property type="project" value="UniProtKB-KW"/>
</dbReference>
<evidence type="ECO:0000256" key="4">
    <source>
        <dbReference type="RuleBase" id="RU000561"/>
    </source>
</evidence>
<dbReference type="InterPro" id="IPR005813">
    <property type="entry name" value="Ribosomal_bL20"/>
</dbReference>
<comment type="similarity">
    <text evidence="1 4">Belongs to the bacterial ribosomal protein bL20 family.</text>
</comment>
<dbReference type="InterPro" id="IPR035566">
    <property type="entry name" value="Ribosomal_protein_bL20_C"/>
</dbReference>
<dbReference type="AlphaFoldDB" id="A0A140JZL9"/>
<reference evidence="5" key="1">
    <citation type="journal article" date="2016" name="J. Plant Res.">
        <title>Plastid genome sequences of Gymnochlora stellata, Lotharella vacuolata, and Partenskyella glossopodia reveal remarkable structural conservation among chlorarachniophyte species.</title>
        <authorList>
            <person name="Suzuki S."/>
            <person name="Hirakawa Y."/>
            <person name="Kofuji R."/>
            <person name="Sugita M."/>
            <person name="Ishida K."/>
        </authorList>
    </citation>
    <scope>NUCLEOTIDE SEQUENCE</scope>
    <source>
        <strain evidence="5">RCC365</strain>
    </source>
</reference>
<dbReference type="Gene3D" id="6.10.160.10">
    <property type="match status" value="1"/>
</dbReference>
<dbReference type="GO" id="GO:0006412">
    <property type="term" value="P:translation"/>
    <property type="evidence" value="ECO:0007669"/>
    <property type="project" value="InterPro"/>
</dbReference>
<dbReference type="PRINTS" id="PR00062">
    <property type="entry name" value="RIBOSOMALL20"/>
</dbReference>
<dbReference type="Gene3D" id="1.10.1900.20">
    <property type="entry name" value="Ribosomal protein L20"/>
    <property type="match status" value="1"/>
</dbReference>
<dbReference type="GO" id="GO:0003735">
    <property type="term" value="F:structural constituent of ribosome"/>
    <property type="evidence" value="ECO:0007669"/>
    <property type="project" value="InterPro"/>
</dbReference>
<dbReference type="PANTHER" id="PTHR10986">
    <property type="entry name" value="39S RIBOSOMAL PROTEIN L20"/>
    <property type="match status" value="1"/>
</dbReference>
<evidence type="ECO:0000256" key="2">
    <source>
        <dbReference type="ARBA" id="ARBA00022980"/>
    </source>
</evidence>
<geneLocation type="plastid" evidence="5"/>
<dbReference type="GeneID" id="27110090"/>
<evidence type="ECO:0000313" key="5">
    <source>
        <dbReference type="EMBL" id="BAU62546.1"/>
    </source>
</evidence>
<dbReference type="NCBIfam" id="TIGR01032">
    <property type="entry name" value="rplT_bact"/>
    <property type="match status" value="1"/>
</dbReference>